<proteinExistence type="predicted"/>
<dbReference type="InterPro" id="IPR029058">
    <property type="entry name" value="AB_hydrolase_fold"/>
</dbReference>
<reference evidence="2 3" key="1">
    <citation type="journal article" date="2012" name="BMC Genomics">
        <title>Comparative genomics of the white-rot fungi, Phanerochaete carnosa and P. chrysosporium, to elucidate the genetic basis of the distinct wood types they colonize.</title>
        <authorList>
            <person name="Suzuki H."/>
            <person name="MacDonald J."/>
            <person name="Syed K."/>
            <person name="Salamov A."/>
            <person name="Hori C."/>
            <person name="Aerts A."/>
            <person name="Henrissat B."/>
            <person name="Wiebenga A."/>
            <person name="vanKuyk P.A."/>
            <person name="Barry K."/>
            <person name="Lindquist E."/>
            <person name="LaButti K."/>
            <person name="Lapidus A."/>
            <person name="Lucas S."/>
            <person name="Coutinho P."/>
            <person name="Gong Y."/>
            <person name="Samejima M."/>
            <person name="Mahadevan R."/>
            <person name="Abou-Zaid M."/>
            <person name="de Vries R.P."/>
            <person name="Igarashi K."/>
            <person name="Yadav J.S."/>
            <person name="Grigoriev I.V."/>
            <person name="Master E.R."/>
        </authorList>
    </citation>
    <scope>NUCLEOTIDE SEQUENCE [LARGE SCALE GENOMIC DNA]</scope>
    <source>
        <strain evidence="2 3">HHB-10118-sp</strain>
    </source>
</reference>
<dbReference type="Pfam" id="PF12697">
    <property type="entry name" value="Abhydrolase_6"/>
    <property type="match status" value="1"/>
</dbReference>
<dbReference type="InParanoid" id="K5UQ25"/>
<name>K5UQ25_PHACS</name>
<keyword evidence="3" id="KW-1185">Reference proteome</keyword>
<dbReference type="InterPro" id="IPR000073">
    <property type="entry name" value="AB_hydrolase_1"/>
</dbReference>
<dbReference type="Proteomes" id="UP000008370">
    <property type="component" value="Unassembled WGS sequence"/>
</dbReference>
<gene>
    <name evidence="2" type="ORF">PHACADRAFT_165254</name>
</gene>
<organism evidence="2 3">
    <name type="scientific">Phanerochaete carnosa (strain HHB-10118-sp)</name>
    <name type="common">White-rot fungus</name>
    <name type="synonym">Peniophora carnosa</name>
    <dbReference type="NCBI Taxonomy" id="650164"/>
    <lineage>
        <taxon>Eukaryota</taxon>
        <taxon>Fungi</taxon>
        <taxon>Dikarya</taxon>
        <taxon>Basidiomycota</taxon>
        <taxon>Agaricomycotina</taxon>
        <taxon>Agaricomycetes</taxon>
        <taxon>Polyporales</taxon>
        <taxon>Phanerochaetaceae</taxon>
        <taxon>Phanerochaete</taxon>
    </lineage>
</organism>
<dbReference type="KEGG" id="pco:PHACADRAFT_165254"/>
<dbReference type="AlphaFoldDB" id="K5UQ25"/>
<dbReference type="RefSeq" id="XP_007399713.1">
    <property type="nucleotide sequence ID" value="XM_007399651.1"/>
</dbReference>
<evidence type="ECO:0000259" key="1">
    <source>
        <dbReference type="Pfam" id="PF12697"/>
    </source>
</evidence>
<dbReference type="EMBL" id="JH930476">
    <property type="protein sequence ID" value="EKM51921.1"/>
    <property type="molecule type" value="Genomic_DNA"/>
</dbReference>
<evidence type="ECO:0000313" key="3">
    <source>
        <dbReference type="Proteomes" id="UP000008370"/>
    </source>
</evidence>
<evidence type="ECO:0000313" key="2">
    <source>
        <dbReference type="EMBL" id="EKM51921.1"/>
    </source>
</evidence>
<dbReference type="OrthoDB" id="3251587at2759"/>
<dbReference type="GeneID" id="18909306"/>
<feature type="domain" description="AB hydrolase-1" evidence="1">
    <location>
        <begin position="41"/>
        <end position="364"/>
    </location>
</feature>
<accession>K5UQ25</accession>
<dbReference type="Gene3D" id="3.40.50.1820">
    <property type="entry name" value="alpha/beta hydrolase"/>
    <property type="match status" value="1"/>
</dbReference>
<protein>
    <recommendedName>
        <fullName evidence="1">AB hydrolase-1 domain-containing protein</fullName>
    </recommendedName>
</protein>
<dbReference type="HOGENOM" id="CLU_045014_0_0_1"/>
<sequence length="371" mass="40373">MLQTLQTLSVDDCGTELAYLDSGVPPHASPFGSQYTTIFAIHGMAFTSNVFEKIASTANPAGVRWVSIQRRDFPGSTPLSAADLNVLKSGTDEEKARYVRDRGVEIATFVDTFVRKNGLPPPDEKGSGGGFAILGWSLGGAFALAAAENVGALADAARARFARYMRSIILLGGFRHNHADYQITYSESLAEPGHAAIGIPPPPKLWSPFRDENIPPAQRASTFNSWVTAYFDHGDISKRDLDALEYVTPSPTRMPSITNMSAEQQAAIVYNGCALTSEFPLAGNCAQQVYATYQKAVFDQKTRESLLNTAIWVLCGDSGPSFSLSTLWVMEEDDKAHGGGKIQFRLLKGANHCMFWDYPEVTLRAILDTMA</sequence>
<dbReference type="SUPFAM" id="SSF53474">
    <property type="entry name" value="alpha/beta-Hydrolases"/>
    <property type="match status" value="1"/>
</dbReference>